<evidence type="ECO:0000256" key="1">
    <source>
        <dbReference type="SAM" id="MobiDB-lite"/>
    </source>
</evidence>
<protein>
    <submittedName>
        <fullName evidence="3">Uncharacterized protein</fullName>
    </submittedName>
</protein>
<keyword evidence="2" id="KW-0472">Membrane</keyword>
<dbReference type="RefSeq" id="WP_350271649.1">
    <property type="nucleotide sequence ID" value="NZ_AP027732.1"/>
</dbReference>
<feature type="compositionally biased region" description="Low complexity" evidence="1">
    <location>
        <begin position="62"/>
        <end position="71"/>
    </location>
</feature>
<feature type="transmembrane region" description="Helical" evidence="2">
    <location>
        <begin position="25"/>
        <end position="45"/>
    </location>
</feature>
<organism evidence="3 4">
    <name type="scientific">Frondihabitans sucicola</name>
    <dbReference type="NCBI Taxonomy" id="1268041"/>
    <lineage>
        <taxon>Bacteria</taxon>
        <taxon>Bacillati</taxon>
        <taxon>Actinomycetota</taxon>
        <taxon>Actinomycetes</taxon>
        <taxon>Micrococcales</taxon>
        <taxon>Microbacteriaceae</taxon>
        <taxon>Frondihabitans</taxon>
    </lineage>
</organism>
<feature type="region of interest" description="Disordered" evidence="1">
    <location>
        <begin position="51"/>
        <end position="77"/>
    </location>
</feature>
<evidence type="ECO:0000256" key="2">
    <source>
        <dbReference type="SAM" id="Phobius"/>
    </source>
</evidence>
<name>A0ABM8GKS9_9MICO</name>
<keyword evidence="2" id="KW-0812">Transmembrane</keyword>
<dbReference type="Proteomes" id="UP001321486">
    <property type="component" value="Chromosome"/>
</dbReference>
<proteinExistence type="predicted"/>
<keyword evidence="2" id="KW-1133">Transmembrane helix</keyword>
<dbReference type="EMBL" id="AP027732">
    <property type="protein sequence ID" value="BDZ49011.1"/>
    <property type="molecule type" value="Genomic_DNA"/>
</dbReference>
<reference evidence="4" key="1">
    <citation type="journal article" date="2019" name="Int. J. Syst. Evol. Microbiol.">
        <title>The Global Catalogue of Microorganisms (GCM) 10K type strain sequencing project: providing services to taxonomists for standard genome sequencing and annotation.</title>
        <authorList>
            <consortium name="The Broad Institute Genomics Platform"/>
            <consortium name="The Broad Institute Genome Sequencing Center for Infectious Disease"/>
            <person name="Wu L."/>
            <person name="Ma J."/>
        </authorList>
    </citation>
    <scope>NUCLEOTIDE SEQUENCE [LARGE SCALE GENOMIC DNA]</scope>
    <source>
        <strain evidence="4">NBRC 108728</strain>
    </source>
</reference>
<keyword evidence="4" id="KW-1185">Reference proteome</keyword>
<evidence type="ECO:0000313" key="4">
    <source>
        <dbReference type="Proteomes" id="UP001321486"/>
    </source>
</evidence>
<gene>
    <name evidence="3" type="ORF">GCM10025867_12520</name>
</gene>
<evidence type="ECO:0000313" key="3">
    <source>
        <dbReference type="EMBL" id="BDZ49011.1"/>
    </source>
</evidence>
<accession>A0ABM8GKS9</accession>
<sequence length="77" mass="8211">MPPALRSFFTGLGDRVRSFSLAQKTLALLAVAVLILGSVALTSWLTKPAYTPCSPDSRPRTPRASSASCRPTTCRTS</sequence>